<evidence type="ECO:0000313" key="1">
    <source>
        <dbReference type="EMBL" id="QGU95178.1"/>
    </source>
</evidence>
<keyword evidence="1" id="KW-0540">Nuclease</keyword>
<dbReference type="CDD" id="cd00085">
    <property type="entry name" value="HNHc"/>
    <property type="match status" value="1"/>
</dbReference>
<keyword evidence="1" id="KW-0378">Hydrolase</keyword>
<accession>A0A6I6F468</accession>
<name>A0A6I6F468_9CLOT</name>
<dbReference type="EMBL" id="CP046522">
    <property type="protein sequence ID" value="QGU95178.1"/>
    <property type="molecule type" value="Genomic_DNA"/>
</dbReference>
<evidence type="ECO:0000313" key="2">
    <source>
        <dbReference type="Proteomes" id="UP000422764"/>
    </source>
</evidence>
<proteinExistence type="predicted"/>
<sequence>MSECVICGKQGEKHHIVYKSQGGLDIPVNYIFLCAYHHRSLEGPHKNREIDIKYKKLVQNKLISILKNDFYDMKEVAKILEINPMQARILSNEIKKYKLGYKKMDIIKRIMGGKLY</sequence>
<dbReference type="AlphaFoldDB" id="A0A6I6F468"/>
<keyword evidence="1" id="KW-0255">Endonuclease</keyword>
<gene>
    <name evidence="1" type="ORF">GOM49_08810</name>
</gene>
<dbReference type="InterPro" id="IPR003615">
    <property type="entry name" value="HNH_nuc"/>
</dbReference>
<protein>
    <submittedName>
        <fullName evidence="1">HNH endonuclease</fullName>
    </submittedName>
</protein>
<dbReference type="GO" id="GO:0004519">
    <property type="term" value="F:endonuclease activity"/>
    <property type="evidence" value="ECO:0007669"/>
    <property type="project" value="UniProtKB-KW"/>
</dbReference>
<organism evidence="1 2">
    <name type="scientific">Clostridium bovifaecis</name>
    <dbReference type="NCBI Taxonomy" id="2184719"/>
    <lineage>
        <taxon>Bacteria</taxon>
        <taxon>Bacillati</taxon>
        <taxon>Bacillota</taxon>
        <taxon>Clostridia</taxon>
        <taxon>Eubacteriales</taxon>
        <taxon>Clostridiaceae</taxon>
        <taxon>Clostridium</taxon>
    </lineage>
</organism>
<keyword evidence="2" id="KW-1185">Reference proteome</keyword>
<reference evidence="1 2" key="1">
    <citation type="submission" date="2019-12" db="EMBL/GenBank/DDBJ databases">
        <title>Genome sequenceing of Clostridium bovifaecis.</title>
        <authorList>
            <person name="Yao Y."/>
        </authorList>
    </citation>
    <scope>NUCLEOTIDE SEQUENCE [LARGE SCALE GENOMIC DNA]</scope>
    <source>
        <strain evidence="1 2">BXX</strain>
    </source>
</reference>
<dbReference type="Proteomes" id="UP000422764">
    <property type="component" value="Chromosome"/>
</dbReference>